<name>A0AAV9BUU5_ACOGR</name>
<protein>
    <submittedName>
        <fullName evidence="1">Uncharacterized protein</fullName>
    </submittedName>
</protein>
<dbReference type="PANTHER" id="PTHR33825:SF4">
    <property type="entry name" value="OS05G0137600 PROTEIN"/>
    <property type="match status" value="1"/>
</dbReference>
<accession>A0AAV9BUU5</accession>
<gene>
    <name evidence="1" type="ORF">QJS04_geneDACA004708</name>
</gene>
<comment type="caution">
    <text evidence="1">The sequence shown here is derived from an EMBL/GenBank/DDBJ whole genome shotgun (WGS) entry which is preliminary data.</text>
</comment>
<evidence type="ECO:0000313" key="1">
    <source>
        <dbReference type="EMBL" id="KAK1280466.1"/>
    </source>
</evidence>
<proteinExistence type="predicted"/>
<reference evidence="1" key="2">
    <citation type="submission" date="2023-06" db="EMBL/GenBank/DDBJ databases">
        <authorList>
            <person name="Ma L."/>
            <person name="Liu K.-W."/>
            <person name="Li Z."/>
            <person name="Hsiao Y.-Y."/>
            <person name="Qi Y."/>
            <person name="Fu T."/>
            <person name="Tang G."/>
            <person name="Zhang D."/>
            <person name="Sun W.-H."/>
            <person name="Liu D.-K."/>
            <person name="Li Y."/>
            <person name="Chen G.-Z."/>
            <person name="Liu X.-D."/>
            <person name="Liao X.-Y."/>
            <person name="Jiang Y.-T."/>
            <person name="Yu X."/>
            <person name="Hao Y."/>
            <person name="Huang J."/>
            <person name="Zhao X.-W."/>
            <person name="Ke S."/>
            <person name="Chen Y.-Y."/>
            <person name="Wu W.-L."/>
            <person name="Hsu J.-L."/>
            <person name="Lin Y.-F."/>
            <person name="Huang M.-D."/>
            <person name="Li C.-Y."/>
            <person name="Huang L."/>
            <person name="Wang Z.-W."/>
            <person name="Zhao X."/>
            <person name="Zhong W.-Y."/>
            <person name="Peng D.-H."/>
            <person name="Ahmad S."/>
            <person name="Lan S."/>
            <person name="Zhang J.-S."/>
            <person name="Tsai W.-C."/>
            <person name="Van De Peer Y."/>
            <person name="Liu Z.-J."/>
        </authorList>
    </citation>
    <scope>NUCLEOTIDE SEQUENCE</scope>
    <source>
        <strain evidence="1">SCP</strain>
        <tissue evidence="1">Leaves</tissue>
    </source>
</reference>
<reference evidence="1" key="1">
    <citation type="journal article" date="2023" name="Nat. Commun.">
        <title>Diploid and tetraploid genomes of Acorus and the evolution of monocots.</title>
        <authorList>
            <person name="Ma L."/>
            <person name="Liu K.W."/>
            <person name="Li Z."/>
            <person name="Hsiao Y.Y."/>
            <person name="Qi Y."/>
            <person name="Fu T."/>
            <person name="Tang G.D."/>
            <person name="Zhang D."/>
            <person name="Sun W.H."/>
            <person name="Liu D.K."/>
            <person name="Li Y."/>
            <person name="Chen G.Z."/>
            <person name="Liu X.D."/>
            <person name="Liao X.Y."/>
            <person name="Jiang Y.T."/>
            <person name="Yu X."/>
            <person name="Hao Y."/>
            <person name="Huang J."/>
            <person name="Zhao X.W."/>
            <person name="Ke S."/>
            <person name="Chen Y.Y."/>
            <person name="Wu W.L."/>
            <person name="Hsu J.L."/>
            <person name="Lin Y.F."/>
            <person name="Huang M.D."/>
            <person name="Li C.Y."/>
            <person name="Huang L."/>
            <person name="Wang Z.W."/>
            <person name="Zhao X."/>
            <person name="Zhong W.Y."/>
            <person name="Peng D.H."/>
            <person name="Ahmad S."/>
            <person name="Lan S."/>
            <person name="Zhang J.S."/>
            <person name="Tsai W.C."/>
            <person name="Van de Peer Y."/>
            <person name="Liu Z.J."/>
        </authorList>
    </citation>
    <scope>NUCLEOTIDE SEQUENCE</scope>
    <source>
        <strain evidence="1">SCP</strain>
    </source>
</reference>
<evidence type="ECO:0000313" key="2">
    <source>
        <dbReference type="Proteomes" id="UP001179952"/>
    </source>
</evidence>
<sequence>MAIVSLPTLNVWKPLGVSVDKLSKVGSEEVPGTLCSLKLSGLEIHELTQQLSRIR</sequence>
<organism evidence="1 2">
    <name type="scientific">Acorus gramineus</name>
    <name type="common">Dwarf sweet flag</name>
    <dbReference type="NCBI Taxonomy" id="55184"/>
    <lineage>
        <taxon>Eukaryota</taxon>
        <taxon>Viridiplantae</taxon>
        <taxon>Streptophyta</taxon>
        <taxon>Embryophyta</taxon>
        <taxon>Tracheophyta</taxon>
        <taxon>Spermatophyta</taxon>
        <taxon>Magnoliopsida</taxon>
        <taxon>Liliopsida</taxon>
        <taxon>Acoraceae</taxon>
        <taxon>Acorus</taxon>
    </lineage>
</organism>
<dbReference type="EMBL" id="JAUJYN010000001">
    <property type="protein sequence ID" value="KAK1280466.1"/>
    <property type="molecule type" value="Genomic_DNA"/>
</dbReference>
<dbReference type="PANTHER" id="PTHR33825">
    <property type="entry name" value="CHITINASE-LIKE PROTEIN"/>
    <property type="match status" value="1"/>
</dbReference>
<dbReference type="Proteomes" id="UP001179952">
    <property type="component" value="Unassembled WGS sequence"/>
</dbReference>
<dbReference type="AlphaFoldDB" id="A0AAV9BUU5"/>
<keyword evidence="2" id="KW-1185">Reference proteome</keyword>